<dbReference type="InterPro" id="IPR001466">
    <property type="entry name" value="Beta-lactam-related"/>
</dbReference>
<dbReference type="RefSeq" id="WP_062713870.1">
    <property type="nucleotide sequence ID" value="NZ_CAWRCI010000054.1"/>
</dbReference>
<keyword evidence="3" id="KW-1185">Reference proteome</keyword>
<feature type="domain" description="Beta-lactamase-related" evidence="1">
    <location>
        <begin position="82"/>
        <end position="425"/>
    </location>
</feature>
<proteinExistence type="predicted"/>
<dbReference type="EC" id="3.4.16.4" evidence="2"/>
<evidence type="ECO:0000259" key="1">
    <source>
        <dbReference type="Pfam" id="PF00144"/>
    </source>
</evidence>
<organism evidence="2 3">
    <name type="scientific">Grimontia marina</name>
    <dbReference type="NCBI Taxonomy" id="646534"/>
    <lineage>
        <taxon>Bacteria</taxon>
        <taxon>Pseudomonadati</taxon>
        <taxon>Pseudomonadota</taxon>
        <taxon>Gammaproteobacteria</taxon>
        <taxon>Vibrionales</taxon>
        <taxon>Vibrionaceae</taxon>
        <taxon>Grimontia</taxon>
    </lineage>
</organism>
<dbReference type="PANTHER" id="PTHR46825:SF7">
    <property type="entry name" value="D-ALANYL-D-ALANINE CARBOXYPEPTIDASE"/>
    <property type="match status" value="1"/>
</dbReference>
<dbReference type="EMBL" id="FIZY01000054">
    <property type="protein sequence ID" value="CZF86172.1"/>
    <property type="molecule type" value="Genomic_DNA"/>
</dbReference>
<dbReference type="OrthoDB" id="9799367at2"/>
<dbReference type="Pfam" id="PF00144">
    <property type="entry name" value="Beta-lactamase"/>
    <property type="match status" value="1"/>
</dbReference>
<sequence>MRTLNELFPRKQSRHEMLKFTRWMMLLTVGLLAGCGDSDDIDTSGIDVDVFLEGRANIEFEKLFDRLEEENNIENAILLVDVPKHGYRMHKSMGIGNTRTNTPLRPDQNFRTGSVTKLLTAIRVLQLVEQNKLSLDQPIGEILSDTDMPSGESVSGLSVYHGQAIGAQITVRQLLSHRSGIHDYLFGEGSGMTLAEKIVLDATSVLPSGISKQQWTPATLLAYFFQNNMGNMPYGAPNTEFFYTDSNYLLLGLIIEKVTGMSLAENYRTGIYSPAGMIGSYLEWYEPAQSEPPADHYLDASRDGLGNLNIVDLGINTSTDWGGGGVVTNADMLRHLLTALYSGKLFTHSDSLQSMMSFLPTTFPTTDYLTQYNYGLGLTERVYQLDKFRKVKFYGHDGFWGIYAYYEPKTKTSIALMLNQAITDDHWIGDVVRVLDKAKLFGL</sequence>
<dbReference type="PANTHER" id="PTHR46825">
    <property type="entry name" value="D-ALANYL-D-ALANINE-CARBOXYPEPTIDASE/ENDOPEPTIDASE AMPH"/>
    <property type="match status" value="1"/>
</dbReference>
<dbReference type="InterPro" id="IPR012338">
    <property type="entry name" value="Beta-lactam/transpept-like"/>
</dbReference>
<keyword evidence="2" id="KW-0645">Protease</keyword>
<keyword evidence="2" id="KW-0378">Hydrolase</keyword>
<evidence type="ECO:0000313" key="2">
    <source>
        <dbReference type="EMBL" id="CZF86172.1"/>
    </source>
</evidence>
<dbReference type="Gene3D" id="3.40.710.10">
    <property type="entry name" value="DD-peptidase/beta-lactamase superfamily"/>
    <property type="match status" value="1"/>
</dbReference>
<evidence type="ECO:0000313" key="3">
    <source>
        <dbReference type="Proteomes" id="UP000073601"/>
    </source>
</evidence>
<dbReference type="GO" id="GO:0009002">
    <property type="term" value="F:serine-type D-Ala-D-Ala carboxypeptidase activity"/>
    <property type="evidence" value="ECO:0007669"/>
    <property type="project" value="UniProtKB-EC"/>
</dbReference>
<keyword evidence="2" id="KW-0121">Carboxypeptidase</keyword>
<name>A0A128FH92_9GAMM</name>
<dbReference type="PROSITE" id="PS51257">
    <property type="entry name" value="PROKAR_LIPOPROTEIN"/>
    <property type="match status" value="1"/>
</dbReference>
<dbReference type="AlphaFoldDB" id="A0A128FH92"/>
<protein>
    <submittedName>
        <fullName evidence="2">D-alanyl-D-alanine carboxypeptidase</fullName>
        <ecNumber evidence="2">3.4.16.4</ecNumber>
    </submittedName>
</protein>
<reference evidence="3" key="1">
    <citation type="submission" date="2016-02" db="EMBL/GenBank/DDBJ databases">
        <authorList>
            <person name="Rodrigo-Torres Lidia"/>
            <person name="Arahal R.David."/>
        </authorList>
    </citation>
    <scope>NUCLEOTIDE SEQUENCE [LARGE SCALE GENOMIC DNA]</scope>
    <source>
        <strain evidence="3">CECT 8713</strain>
    </source>
</reference>
<gene>
    <name evidence="2" type="ORF">GMA8713_04205</name>
</gene>
<dbReference type="Proteomes" id="UP000073601">
    <property type="component" value="Unassembled WGS sequence"/>
</dbReference>
<dbReference type="InterPro" id="IPR050491">
    <property type="entry name" value="AmpC-like"/>
</dbReference>
<accession>A0A128FH92</accession>
<dbReference type="SUPFAM" id="SSF56601">
    <property type="entry name" value="beta-lactamase/transpeptidase-like"/>
    <property type="match status" value="1"/>
</dbReference>